<dbReference type="GO" id="GO:0004553">
    <property type="term" value="F:hydrolase activity, hydrolyzing O-glycosyl compounds"/>
    <property type="evidence" value="ECO:0007669"/>
    <property type="project" value="InterPro"/>
</dbReference>
<evidence type="ECO:0000313" key="4">
    <source>
        <dbReference type="EMBL" id="KAF3323523.1"/>
    </source>
</evidence>
<dbReference type="PANTHER" id="PTHR11452:SF33">
    <property type="entry name" value="ALPHA-GALACTOSIDASE 2"/>
    <property type="match status" value="1"/>
</dbReference>
<organism evidence="4 5">
    <name type="scientific">Carex littledalei</name>
    <dbReference type="NCBI Taxonomy" id="544730"/>
    <lineage>
        <taxon>Eukaryota</taxon>
        <taxon>Viridiplantae</taxon>
        <taxon>Streptophyta</taxon>
        <taxon>Embryophyta</taxon>
        <taxon>Tracheophyta</taxon>
        <taxon>Spermatophyta</taxon>
        <taxon>Magnoliopsida</taxon>
        <taxon>Liliopsida</taxon>
        <taxon>Poales</taxon>
        <taxon>Cyperaceae</taxon>
        <taxon>Cyperoideae</taxon>
        <taxon>Cariceae</taxon>
        <taxon>Carex</taxon>
        <taxon>Carex subgen. Euthyceras</taxon>
    </lineage>
</organism>
<reference evidence="4" key="1">
    <citation type="submission" date="2020-01" db="EMBL/GenBank/DDBJ databases">
        <title>Genome sequence of Kobresia littledalei, the first chromosome-level genome in the family Cyperaceae.</title>
        <authorList>
            <person name="Qu G."/>
        </authorList>
    </citation>
    <scope>NUCLEOTIDE SEQUENCE</scope>
    <source>
        <strain evidence="4">C.B.Clarke</strain>
        <tissue evidence="4">Leaf</tissue>
    </source>
</reference>
<dbReference type="InterPro" id="IPR002241">
    <property type="entry name" value="Glyco_hydro_27"/>
</dbReference>
<name>A0A833QGZ1_9POAL</name>
<evidence type="ECO:0000256" key="3">
    <source>
        <dbReference type="ARBA" id="ARBA00023295"/>
    </source>
</evidence>
<sequence>MMKRASLLSLPVRPLLQSLQALLLQRLSRPQIRKQEAIAQEIQKTNIRLCCNWDPPFAPSTAVPAISLLVSLLISLIGGFGSETEMARSDEIEVFNECEGIEYSKRKKELRKRRGVVGSSPELIELPILLAEFSRLYQYLGRSTSLQMPTGEGLVRGEEVRLTSNFSDSDRFSCYPPSIHDTLISSPDPPLLFPNPPSHELEGISNYTLVAEEDSTFLRYRSYSKRGCDGNNIVVDAILDVVSNKIDGEDENFNIDDVLRAIDSGGKMPAHYRTASNILGYVNTSASWGVDYLNYDNCNNGNIEPKQSMTSRADENDRWASYAGPGGWNDPDMLEVGNGGMTTKVLVTF</sequence>
<dbReference type="Gene3D" id="3.20.20.70">
    <property type="entry name" value="Aldolase class I"/>
    <property type="match status" value="1"/>
</dbReference>
<keyword evidence="2" id="KW-0378">Hydrolase</keyword>
<dbReference type="EMBL" id="SWLB01000023">
    <property type="protein sequence ID" value="KAF3323523.1"/>
    <property type="molecule type" value="Genomic_DNA"/>
</dbReference>
<dbReference type="PANTHER" id="PTHR11452">
    <property type="entry name" value="ALPHA-GALACTOSIDASE/ALPHA-N-ACETYLGALACTOSAMINIDASE"/>
    <property type="match status" value="1"/>
</dbReference>
<dbReference type="InterPro" id="IPR013785">
    <property type="entry name" value="Aldolase_TIM"/>
</dbReference>
<keyword evidence="5" id="KW-1185">Reference proteome</keyword>
<proteinExistence type="inferred from homology"/>
<protein>
    <submittedName>
        <fullName evidence="4">Alpha-galactosidase</fullName>
    </submittedName>
</protein>
<comment type="caution">
    <text evidence="4">The sequence shown here is derived from an EMBL/GenBank/DDBJ whole genome shotgun (WGS) entry which is preliminary data.</text>
</comment>
<dbReference type="Proteomes" id="UP000623129">
    <property type="component" value="Unassembled WGS sequence"/>
</dbReference>
<evidence type="ECO:0000313" key="5">
    <source>
        <dbReference type="Proteomes" id="UP000623129"/>
    </source>
</evidence>
<dbReference type="OrthoDB" id="411145at2759"/>
<dbReference type="GO" id="GO:0005975">
    <property type="term" value="P:carbohydrate metabolic process"/>
    <property type="evidence" value="ECO:0007669"/>
    <property type="project" value="InterPro"/>
</dbReference>
<evidence type="ECO:0000256" key="1">
    <source>
        <dbReference type="ARBA" id="ARBA00009743"/>
    </source>
</evidence>
<accession>A0A833QGZ1</accession>
<dbReference type="GO" id="GO:0009505">
    <property type="term" value="C:plant-type cell wall"/>
    <property type="evidence" value="ECO:0007669"/>
    <property type="project" value="TreeGrafter"/>
</dbReference>
<gene>
    <name evidence="4" type="ORF">FCM35_KLT12254</name>
</gene>
<dbReference type="InterPro" id="IPR017853">
    <property type="entry name" value="GH"/>
</dbReference>
<dbReference type="SUPFAM" id="SSF51445">
    <property type="entry name" value="(Trans)glycosidases"/>
    <property type="match status" value="1"/>
</dbReference>
<comment type="similarity">
    <text evidence="1">Belongs to the glycosyl hydrolase 27 family.</text>
</comment>
<keyword evidence="3" id="KW-0326">Glycosidase</keyword>
<evidence type="ECO:0000256" key="2">
    <source>
        <dbReference type="ARBA" id="ARBA00022801"/>
    </source>
</evidence>
<dbReference type="AlphaFoldDB" id="A0A833QGZ1"/>